<proteinExistence type="predicted"/>
<dbReference type="InterPro" id="IPR003346">
    <property type="entry name" value="Transposase_20"/>
</dbReference>
<gene>
    <name evidence="2" type="ORF">KSF_103560</name>
</gene>
<dbReference type="PANTHER" id="PTHR33055:SF15">
    <property type="entry name" value="TRANSPOSASE-RELATED"/>
    <property type="match status" value="1"/>
</dbReference>
<dbReference type="RefSeq" id="WP_220210849.1">
    <property type="nucleotide sequence ID" value="NZ_BNJK01000002.1"/>
</dbReference>
<evidence type="ECO:0000313" key="3">
    <source>
        <dbReference type="Proteomes" id="UP000597444"/>
    </source>
</evidence>
<evidence type="ECO:0000313" key="2">
    <source>
        <dbReference type="EMBL" id="GHP00309.1"/>
    </source>
</evidence>
<dbReference type="GO" id="GO:0003677">
    <property type="term" value="F:DNA binding"/>
    <property type="evidence" value="ECO:0007669"/>
    <property type="project" value="InterPro"/>
</dbReference>
<accession>A0A8J3ITM9</accession>
<reference evidence="2" key="1">
    <citation type="submission" date="2020-10" db="EMBL/GenBank/DDBJ databases">
        <title>Taxonomic study of unclassified bacteria belonging to the class Ktedonobacteria.</title>
        <authorList>
            <person name="Yabe S."/>
            <person name="Wang C.M."/>
            <person name="Zheng Y."/>
            <person name="Sakai Y."/>
            <person name="Cavaletti L."/>
            <person name="Monciardini P."/>
            <person name="Donadio S."/>
        </authorList>
    </citation>
    <scope>NUCLEOTIDE SEQUENCE</scope>
    <source>
        <strain evidence="2">ID150040</strain>
    </source>
</reference>
<evidence type="ECO:0000259" key="1">
    <source>
        <dbReference type="Pfam" id="PF02371"/>
    </source>
</evidence>
<dbReference type="GO" id="GO:0006313">
    <property type="term" value="P:DNA transposition"/>
    <property type="evidence" value="ECO:0007669"/>
    <property type="project" value="InterPro"/>
</dbReference>
<dbReference type="InterPro" id="IPR047650">
    <property type="entry name" value="Transpos_IS110"/>
</dbReference>
<dbReference type="Pfam" id="PF02371">
    <property type="entry name" value="Transposase_20"/>
    <property type="match status" value="1"/>
</dbReference>
<dbReference type="AlphaFoldDB" id="A0A8J3ITM9"/>
<dbReference type="Proteomes" id="UP000597444">
    <property type="component" value="Unassembled WGS sequence"/>
</dbReference>
<dbReference type="EMBL" id="BNJK01000002">
    <property type="protein sequence ID" value="GHP00309.1"/>
    <property type="molecule type" value="Genomic_DNA"/>
</dbReference>
<organism evidence="2 3">
    <name type="scientific">Reticulibacter mediterranei</name>
    <dbReference type="NCBI Taxonomy" id="2778369"/>
    <lineage>
        <taxon>Bacteria</taxon>
        <taxon>Bacillati</taxon>
        <taxon>Chloroflexota</taxon>
        <taxon>Ktedonobacteria</taxon>
        <taxon>Ktedonobacterales</taxon>
        <taxon>Reticulibacteraceae</taxon>
        <taxon>Reticulibacter</taxon>
    </lineage>
</organism>
<dbReference type="GO" id="GO:0004803">
    <property type="term" value="F:transposase activity"/>
    <property type="evidence" value="ECO:0007669"/>
    <property type="project" value="InterPro"/>
</dbReference>
<feature type="domain" description="Transposase IS116/IS110/IS902 C-terminal" evidence="1">
    <location>
        <begin position="12"/>
        <end position="56"/>
    </location>
</feature>
<dbReference type="PANTHER" id="PTHR33055">
    <property type="entry name" value="TRANSPOSASE FOR INSERTION SEQUENCE ELEMENT IS1111A"/>
    <property type="match status" value="1"/>
</dbReference>
<comment type="caution">
    <text evidence="2">The sequence shown here is derived from an EMBL/GenBank/DDBJ whole genome shotgun (WGS) entry which is preliminary data.</text>
</comment>
<name>A0A8J3ITM9_9CHLR</name>
<protein>
    <recommendedName>
        <fullName evidence="1">Transposase IS116/IS110/IS902 C-terminal domain-containing protein</fullName>
    </recommendedName>
</protein>
<keyword evidence="3" id="KW-1185">Reference proteome</keyword>
<sequence>MQYLACGLSYGPGNRQSGGKRLSGAIRKGNPYVRAVLSEVAWAISHTKNNYLCEQYHRFARRLGKKRAIVALSHSVLVIIYHVLRTKKPYTDLGVDYFDKLDTSRVQQHHIRRLERLGYSVTLTPKEVA</sequence>